<feature type="transmembrane region" description="Helical" evidence="5">
    <location>
        <begin position="388"/>
        <end position="408"/>
    </location>
</feature>
<evidence type="ECO:0000256" key="5">
    <source>
        <dbReference type="SAM" id="Phobius"/>
    </source>
</evidence>
<reference evidence="6" key="1">
    <citation type="submission" date="2022-11" db="EMBL/GenBank/DDBJ databases">
        <title>The characterization of three novel Bacteroidetes species and genomic analysis of their roles in tidal elemental geochemical cycles.</title>
        <authorList>
            <person name="Ma K.-J."/>
        </authorList>
    </citation>
    <scope>NUCLEOTIDE SEQUENCE</scope>
    <source>
        <strain evidence="6">M415</strain>
    </source>
</reference>
<dbReference type="GO" id="GO:0005886">
    <property type="term" value="C:plasma membrane"/>
    <property type="evidence" value="ECO:0007669"/>
    <property type="project" value="TreeGrafter"/>
</dbReference>
<feature type="transmembrane region" description="Helical" evidence="5">
    <location>
        <begin position="282"/>
        <end position="307"/>
    </location>
</feature>
<comment type="subcellular location">
    <subcellularLocation>
        <location evidence="1">Membrane</location>
        <topology evidence="1">Multi-pass membrane protein</topology>
    </subcellularLocation>
</comment>
<gene>
    <name evidence="6" type="ORF">OO016_10485</name>
</gene>
<feature type="transmembrane region" description="Helical" evidence="5">
    <location>
        <begin position="319"/>
        <end position="338"/>
    </location>
</feature>
<feature type="transmembrane region" description="Helical" evidence="5">
    <location>
        <begin position="176"/>
        <end position="201"/>
    </location>
</feature>
<evidence type="ECO:0000313" key="7">
    <source>
        <dbReference type="Proteomes" id="UP001207116"/>
    </source>
</evidence>
<sequence length="516" mass="56741">MPTGRKYIPDNPAKAIRYLLFVAAPFIAAYLIAYVELDPDKPVLTYTLAVAVLMAIWWVTEIVPLAITSLLPIVLFPAFGIMDGREVSATYFNHVIFLFIGGFLVALAIQKWGLHKRIALKILKIVGSSPARILLGFMFATAFLSMWISNTATAMLMVPILLSIITKLEEINTKALVNHFAVGLLLSIAYSASIGGVATLVGTPPNLSFARIFYIYFPEAPEISFATWFFYAFPITVLLFGLVFGYLYFIFVKRKTQWKSLRKEEIAEAYLKLGSKGFEEKVLLVAFAGLALLWFFRADIVLGSFTIPGWSGLFNQPEFFNDGTVAILVAVILFIIPSKSSPGTFLMDWKAAEEIPWEIILLFGGGFALASGFKESGLSLWFGQQLEWLSGMPPIVLILCISLLVTFLTEVTSNTATVETLLPILAGLAVSIETNPLLFMLPATIAGSLAFMLPVATPPNAIVFGSKRLTVIQMAKTGFVLNLIGVILVSLVTYYFGTLIFDISEGIFPDWAIIPK</sequence>
<organism evidence="6 7">
    <name type="scientific">Lentiprolixibacter aurantiacus</name>
    <dbReference type="NCBI Taxonomy" id="2993939"/>
    <lineage>
        <taxon>Bacteria</taxon>
        <taxon>Pseudomonadati</taxon>
        <taxon>Bacteroidota</taxon>
        <taxon>Flavobacteriia</taxon>
        <taxon>Flavobacteriales</taxon>
        <taxon>Flavobacteriaceae</taxon>
        <taxon>Lentiprolixibacter</taxon>
    </lineage>
</organism>
<evidence type="ECO:0000256" key="4">
    <source>
        <dbReference type="ARBA" id="ARBA00023136"/>
    </source>
</evidence>
<keyword evidence="4 5" id="KW-0472">Membrane</keyword>
<feature type="transmembrane region" description="Helical" evidence="5">
    <location>
        <begin position="415"/>
        <end position="432"/>
    </location>
</feature>
<dbReference type="InterPro" id="IPR001898">
    <property type="entry name" value="SLC13A/DASS"/>
</dbReference>
<dbReference type="GO" id="GO:1905039">
    <property type="term" value="P:carboxylic acid transmembrane transport"/>
    <property type="evidence" value="ECO:0007669"/>
    <property type="project" value="UniProtKB-ARBA"/>
</dbReference>
<feature type="transmembrane region" description="Helical" evidence="5">
    <location>
        <begin position="228"/>
        <end position="252"/>
    </location>
</feature>
<accession>A0AAE3MMA5</accession>
<proteinExistence type="predicted"/>
<dbReference type="PANTHER" id="PTHR10283:SF82">
    <property type="entry name" value="SOLUTE CARRIER FAMILY 13 MEMBER 2"/>
    <property type="match status" value="1"/>
</dbReference>
<dbReference type="CDD" id="cd01115">
    <property type="entry name" value="SLC13_permease"/>
    <property type="match status" value="1"/>
</dbReference>
<dbReference type="NCBIfam" id="TIGR00785">
    <property type="entry name" value="dass"/>
    <property type="match status" value="1"/>
</dbReference>
<evidence type="ECO:0000313" key="6">
    <source>
        <dbReference type="EMBL" id="MCX2720028.1"/>
    </source>
</evidence>
<feature type="transmembrane region" description="Helical" evidence="5">
    <location>
        <begin position="55"/>
        <end position="79"/>
    </location>
</feature>
<name>A0AAE3MMA5_9FLAO</name>
<keyword evidence="3 5" id="KW-1133">Transmembrane helix</keyword>
<evidence type="ECO:0000256" key="1">
    <source>
        <dbReference type="ARBA" id="ARBA00004141"/>
    </source>
</evidence>
<dbReference type="Proteomes" id="UP001207116">
    <property type="component" value="Unassembled WGS sequence"/>
</dbReference>
<keyword evidence="7" id="KW-1185">Reference proteome</keyword>
<dbReference type="AlphaFoldDB" id="A0AAE3MMA5"/>
<keyword evidence="2 5" id="KW-0812">Transmembrane</keyword>
<dbReference type="GO" id="GO:0008514">
    <property type="term" value="F:organic anion transmembrane transporter activity"/>
    <property type="evidence" value="ECO:0007669"/>
    <property type="project" value="UniProtKB-ARBA"/>
</dbReference>
<comment type="caution">
    <text evidence="6">The sequence shown here is derived from an EMBL/GenBank/DDBJ whole genome shotgun (WGS) entry which is preliminary data.</text>
</comment>
<dbReference type="PANTHER" id="PTHR10283">
    <property type="entry name" value="SOLUTE CARRIER FAMILY 13 MEMBER"/>
    <property type="match status" value="1"/>
</dbReference>
<feature type="transmembrane region" description="Helical" evidence="5">
    <location>
        <begin position="478"/>
        <end position="501"/>
    </location>
</feature>
<evidence type="ECO:0000256" key="2">
    <source>
        <dbReference type="ARBA" id="ARBA00022692"/>
    </source>
</evidence>
<evidence type="ECO:0000256" key="3">
    <source>
        <dbReference type="ARBA" id="ARBA00022989"/>
    </source>
</evidence>
<feature type="transmembrane region" description="Helical" evidence="5">
    <location>
        <begin position="438"/>
        <end position="457"/>
    </location>
</feature>
<feature type="transmembrane region" description="Helical" evidence="5">
    <location>
        <begin position="91"/>
        <end position="113"/>
    </location>
</feature>
<dbReference type="EMBL" id="JAPFQP010000003">
    <property type="protein sequence ID" value="MCX2720028.1"/>
    <property type="molecule type" value="Genomic_DNA"/>
</dbReference>
<dbReference type="RefSeq" id="WP_266013406.1">
    <property type="nucleotide sequence ID" value="NZ_JAPFQP010000003.1"/>
</dbReference>
<dbReference type="Pfam" id="PF00939">
    <property type="entry name" value="Na_sulph_symp"/>
    <property type="match status" value="1"/>
</dbReference>
<protein>
    <submittedName>
        <fullName evidence="6">SLC13 family permease</fullName>
    </submittedName>
</protein>
<feature type="transmembrane region" description="Helical" evidence="5">
    <location>
        <begin position="359"/>
        <end position="382"/>
    </location>
</feature>
<feature type="transmembrane region" description="Helical" evidence="5">
    <location>
        <begin position="15"/>
        <end position="35"/>
    </location>
</feature>
<feature type="transmembrane region" description="Helical" evidence="5">
    <location>
        <begin position="133"/>
        <end position="164"/>
    </location>
</feature>